<name>A0A6M3IL51_9ZZZZ</name>
<dbReference type="AlphaFoldDB" id="A0A6M3IL51"/>
<proteinExistence type="predicted"/>
<evidence type="ECO:0000313" key="2">
    <source>
        <dbReference type="EMBL" id="QJA58123.1"/>
    </source>
</evidence>
<accession>A0A6M3IL51</accession>
<protein>
    <submittedName>
        <fullName evidence="2">Uncharacterized protein</fullName>
    </submittedName>
</protein>
<gene>
    <name evidence="2" type="ORF">MM415B01499_0008</name>
</gene>
<evidence type="ECO:0000256" key="1">
    <source>
        <dbReference type="SAM" id="MobiDB-lite"/>
    </source>
</evidence>
<feature type="region of interest" description="Disordered" evidence="1">
    <location>
        <begin position="1"/>
        <end position="25"/>
    </location>
</feature>
<reference evidence="2" key="1">
    <citation type="submission" date="2020-03" db="EMBL/GenBank/DDBJ databases">
        <title>The deep terrestrial virosphere.</title>
        <authorList>
            <person name="Holmfeldt K."/>
            <person name="Nilsson E."/>
            <person name="Simone D."/>
            <person name="Lopez-Fernandez M."/>
            <person name="Wu X."/>
            <person name="de Brujin I."/>
            <person name="Lundin D."/>
            <person name="Andersson A."/>
            <person name="Bertilsson S."/>
            <person name="Dopson M."/>
        </authorList>
    </citation>
    <scope>NUCLEOTIDE SEQUENCE</scope>
    <source>
        <strain evidence="2">MM415B01499</strain>
    </source>
</reference>
<sequence>MSIRPPPILSDIVEPGRPNGNDREGKPKWYIVGEVWGKWFHAFRNAYNTFISGLDSGSLLVSTDADGNLTDVDDLTAWVAGSNGITVTDDTDGTITIGQNTPDQGNLYCYAAANDLLSVAQNDWDQIVSFTTQGNLTVNVTVSVANSDITIGSSGTQIFDIWFNLSAYCAVAHDWEVMVKRNNGVTAVTSIVGYFSTTVAAQRYTVSASNIVAVQAADTIELWVKRLSAGANITLTIDAAVLGVICTQNA</sequence>
<dbReference type="EMBL" id="MT141309">
    <property type="protein sequence ID" value="QJA58123.1"/>
    <property type="molecule type" value="Genomic_DNA"/>
</dbReference>
<organism evidence="2">
    <name type="scientific">viral metagenome</name>
    <dbReference type="NCBI Taxonomy" id="1070528"/>
    <lineage>
        <taxon>unclassified sequences</taxon>
        <taxon>metagenomes</taxon>
        <taxon>organismal metagenomes</taxon>
    </lineage>
</organism>